<evidence type="ECO:0008006" key="3">
    <source>
        <dbReference type="Google" id="ProtNLM"/>
    </source>
</evidence>
<organism evidence="1 2">
    <name type="scientific">Polyangium jinanense</name>
    <dbReference type="NCBI Taxonomy" id="2829994"/>
    <lineage>
        <taxon>Bacteria</taxon>
        <taxon>Pseudomonadati</taxon>
        <taxon>Myxococcota</taxon>
        <taxon>Polyangia</taxon>
        <taxon>Polyangiales</taxon>
        <taxon>Polyangiaceae</taxon>
        <taxon>Polyangium</taxon>
    </lineage>
</organism>
<evidence type="ECO:0000313" key="1">
    <source>
        <dbReference type="EMBL" id="MDC3988296.1"/>
    </source>
</evidence>
<gene>
    <name evidence="1" type="ORF">KEG57_47950</name>
</gene>
<dbReference type="Proteomes" id="UP001151081">
    <property type="component" value="Unassembled WGS sequence"/>
</dbReference>
<dbReference type="SUPFAM" id="SSF160104">
    <property type="entry name" value="Acetoacetate decarboxylase-like"/>
    <property type="match status" value="1"/>
</dbReference>
<dbReference type="Gene3D" id="2.40.400.10">
    <property type="entry name" value="Acetoacetate decarboxylase-like"/>
    <property type="match status" value="1"/>
</dbReference>
<proteinExistence type="predicted"/>
<keyword evidence="2" id="KW-1185">Reference proteome</keyword>
<accession>A0A9X4AXY0</accession>
<comment type="caution">
    <text evidence="1">The sequence shown here is derived from an EMBL/GenBank/DDBJ whole genome shotgun (WGS) entry which is preliminary data.</text>
</comment>
<dbReference type="AlphaFoldDB" id="A0A9X4AXY0"/>
<name>A0A9X4AXY0_9BACT</name>
<protein>
    <recommendedName>
        <fullName evidence="3">Acetoacetate decarboxylase</fullName>
    </recommendedName>
</protein>
<dbReference type="EMBL" id="JAGTJJ010000069">
    <property type="protein sequence ID" value="MDC3988296.1"/>
    <property type="molecule type" value="Genomic_DNA"/>
</dbReference>
<evidence type="ECO:0000313" key="2">
    <source>
        <dbReference type="Proteomes" id="UP001151081"/>
    </source>
</evidence>
<dbReference type="InterPro" id="IPR023375">
    <property type="entry name" value="ADC_dom_sf"/>
</dbReference>
<dbReference type="RefSeq" id="WP_272428977.1">
    <property type="nucleotide sequence ID" value="NZ_JAGTJJ010000069.1"/>
</dbReference>
<reference evidence="1 2" key="1">
    <citation type="submission" date="2021-04" db="EMBL/GenBank/DDBJ databases">
        <title>Genome analysis of Polyangium sp.</title>
        <authorList>
            <person name="Li Y."/>
            <person name="Wang J."/>
        </authorList>
    </citation>
    <scope>NUCLEOTIDE SEQUENCE [LARGE SCALE GENOMIC DNA]</scope>
    <source>
        <strain evidence="1 2">SDU14</strain>
    </source>
</reference>
<sequence length="694" mass="77537">MAKPLFNLAPGMYPTMQLVPPFRFEGVTMRVFPLLADMERVQRFVDAYVNDIAPPEVGQFRVFLPYVYLQILHYGKMAVESANLGWIAQHEINLTIPLAWYTKEGHQLVFKDWVYLTPHIFVDNPLSMTTGRGVYGWPKSPGHLVPTASGWVDDPTAGRILARVNAPRGTLLEIEEVASLSPFETPSRWLSQGIDMLQGMGLWRERPGGAPANAVRMARDLGRFVVGLHTSTPYWIALTLKQFRDAAQPEIADYQGFVTTKMLIDSIKQVGFFGDRHLLSGDVTGGYRIRLHEHAGVSLGDVLGLEITGPRERGAHGEPVSVLEPVFPFWLHFDMKYPRGDVLAWRTPFSDGWRSDGGLPLSTPATHPEPLPRFNTARGVAFEPAPGPFHRPDATLRVLPMLADRAKLQAFCDASFGAMLKDTPYRVEAWGTYVYMVASSFDEDRDLEMLLPILWHFNGELQGRALVPVFCYANRDAAAIARSEVCGIPTLPAEFASPADGWMDPAGPSPRMPRPLLTVLADVLPTLGYGQKAERRRLIEIVQGSTTPPVSTTSFLLNETFPQHVEQEDHALGPLSMTGSLDILTVKQFRDAQDPIAACYQSVVLLERVFEQVLEVDEIKNRLEIRLHAYPSQPIVETLGLHWKAVDVSGTAEVYVLEPIRPFWARVAMRQHLGRNLAMRAGSKQWVIPPRDET</sequence>